<dbReference type="EnsemblPlants" id="AET02979">
    <property type="protein sequence ID" value="AET02979"/>
    <property type="gene ID" value="MTR_8g060460"/>
</dbReference>
<keyword evidence="4" id="KW-1185">Reference proteome</keyword>
<sequence length="184" mass="21368">MKIKTADEVRELIDNISLNEYHADTEEEEAAPKKNGMIDLNTQDALLASNKVFNIQLHTLSKRLDAREVGQLYAIVTCDLCWQAHESGACLPASFGLSEEKIKYMDTFTRKQRNLYSNTYNPDWAKTSKFLLPKQQCSPEKNVHPRSRNNNNRVNSKEWPKLRKKLRRGMRLLLRTWKCRGTTV</sequence>
<evidence type="ECO:0000256" key="1">
    <source>
        <dbReference type="SAM" id="MobiDB-lite"/>
    </source>
</evidence>
<evidence type="ECO:0000313" key="2">
    <source>
        <dbReference type="EMBL" id="AET02979.1"/>
    </source>
</evidence>
<proteinExistence type="predicted"/>
<protein>
    <submittedName>
        <fullName evidence="2 3">Uncharacterized protein</fullName>
    </submittedName>
</protein>
<feature type="region of interest" description="Disordered" evidence="1">
    <location>
        <begin position="138"/>
        <end position="158"/>
    </location>
</feature>
<reference evidence="2 4" key="1">
    <citation type="journal article" date="2011" name="Nature">
        <title>The Medicago genome provides insight into the evolution of rhizobial symbioses.</title>
        <authorList>
            <person name="Young N.D."/>
            <person name="Debelle F."/>
            <person name="Oldroyd G.E."/>
            <person name="Geurts R."/>
            <person name="Cannon S.B."/>
            <person name="Udvardi M.K."/>
            <person name="Benedito V.A."/>
            <person name="Mayer K.F."/>
            <person name="Gouzy J."/>
            <person name="Schoof H."/>
            <person name="Van de Peer Y."/>
            <person name="Proost S."/>
            <person name="Cook D.R."/>
            <person name="Meyers B.C."/>
            <person name="Spannagl M."/>
            <person name="Cheung F."/>
            <person name="De Mita S."/>
            <person name="Krishnakumar V."/>
            <person name="Gundlach H."/>
            <person name="Zhou S."/>
            <person name="Mudge J."/>
            <person name="Bharti A.K."/>
            <person name="Murray J.D."/>
            <person name="Naoumkina M.A."/>
            <person name="Rosen B."/>
            <person name="Silverstein K.A."/>
            <person name="Tang H."/>
            <person name="Rombauts S."/>
            <person name="Zhao P.X."/>
            <person name="Zhou P."/>
            <person name="Barbe V."/>
            <person name="Bardou P."/>
            <person name="Bechner M."/>
            <person name="Bellec A."/>
            <person name="Berger A."/>
            <person name="Berges H."/>
            <person name="Bidwell S."/>
            <person name="Bisseling T."/>
            <person name="Choisne N."/>
            <person name="Couloux A."/>
            <person name="Denny R."/>
            <person name="Deshpande S."/>
            <person name="Dai X."/>
            <person name="Doyle J.J."/>
            <person name="Dudez A.M."/>
            <person name="Farmer A.D."/>
            <person name="Fouteau S."/>
            <person name="Franken C."/>
            <person name="Gibelin C."/>
            <person name="Gish J."/>
            <person name="Goldstein S."/>
            <person name="Gonzalez A.J."/>
            <person name="Green P.J."/>
            <person name="Hallab A."/>
            <person name="Hartog M."/>
            <person name="Hua A."/>
            <person name="Humphray S.J."/>
            <person name="Jeong D.H."/>
            <person name="Jing Y."/>
            <person name="Jocker A."/>
            <person name="Kenton S.M."/>
            <person name="Kim D.J."/>
            <person name="Klee K."/>
            <person name="Lai H."/>
            <person name="Lang C."/>
            <person name="Lin S."/>
            <person name="Macmil S.L."/>
            <person name="Magdelenat G."/>
            <person name="Matthews L."/>
            <person name="McCorrison J."/>
            <person name="Monaghan E.L."/>
            <person name="Mun J.H."/>
            <person name="Najar F.Z."/>
            <person name="Nicholson C."/>
            <person name="Noirot C."/>
            <person name="O'Bleness M."/>
            <person name="Paule C.R."/>
            <person name="Poulain J."/>
            <person name="Prion F."/>
            <person name="Qin B."/>
            <person name="Qu C."/>
            <person name="Retzel E.F."/>
            <person name="Riddle C."/>
            <person name="Sallet E."/>
            <person name="Samain S."/>
            <person name="Samson N."/>
            <person name="Sanders I."/>
            <person name="Saurat O."/>
            <person name="Scarpelli C."/>
            <person name="Schiex T."/>
            <person name="Segurens B."/>
            <person name="Severin A.J."/>
            <person name="Sherrier D.J."/>
            <person name="Shi R."/>
            <person name="Sims S."/>
            <person name="Singer S.R."/>
            <person name="Sinharoy S."/>
            <person name="Sterck L."/>
            <person name="Viollet A."/>
            <person name="Wang B.B."/>
            <person name="Wang K."/>
            <person name="Wang M."/>
            <person name="Wang X."/>
            <person name="Warfsmann J."/>
            <person name="Weissenbach J."/>
            <person name="White D.D."/>
            <person name="White J.D."/>
            <person name="Wiley G.B."/>
            <person name="Wincker P."/>
            <person name="Xing Y."/>
            <person name="Yang L."/>
            <person name="Yao Z."/>
            <person name="Ying F."/>
            <person name="Zhai J."/>
            <person name="Zhou L."/>
            <person name="Zuber A."/>
            <person name="Denarie J."/>
            <person name="Dixon R.A."/>
            <person name="May G.D."/>
            <person name="Schwartz D.C."/>
            <person name="Rogers J."/>
            <person name="Quetier F."/>
            <person name="Town C.D."/>
            <person name="Roe B.A."/>
        </authorList>
    </citation>
    <scope>NUCLEOTIDE SEQUENCE [LARGE SCALE GENOMIC DNA]</scope>
    <source>
        <strain evidence="2">A17</strain>
        <strain evidence="3 4">cv. Jemalong A17</strain>
    </source>
</reference>
<reference evidence="3" key="3">
    <citation type="submission" date="2015-04" db="UniProtKB">
        <authorList>
            <consortium name="EnsemblPlants"/>
        </authorList>
    </citation>
    <scope>IDENTIFICATION</scope>
    <source>
        <strain evidence="3">cv. Jemalong A17</strain>
    </source>
</reference>
<accession>G7LCV4</accession>
<dbReference type="HOGENOM" id="CLU_1470306_0_0_1"/>
<dbReference type="AlphaFoldDB" id="G7LCV4"/>
<dbReference type="OMA" id="CWQAHES"/>
<gene>
    <name evidence="2" type="ordered locus">MTR_8g060460</name>
</gene>
<dbReference type="EMBL" id="CM001224">
    <property type="protein sequence ID" value="AET02979.1"/>
    <property type="molecule type" value="Genomic_DNA"/>
</dbReference>
<evidence type="ECO:0000313" key="4">
    <source>
        <dbReference type="Proteomes" id="UP000002051"/>
    </source>
</evidence>
<dbReference type="Proteomes" id="UP000002051">
    <property type="component" value="Chromosome 8"/>
</dbReference>
<reference evidence="2 4" key="2">
    <citation type="journal article" date="2014" name="BMC Genomics">
        <title>An improved genome release (version Mt4.0) for the model legume Medicago truncatula.</title>
        <authorList>
            <person name="Tang H."/>
            <person name="Krishnakumar V."/>
            <person name="Bidwell S."/>
            <person name="Rosen B."/>
            <person name="Chan A."/>
            <person name="Zhou S."/>
            <person name="Gentzbittel L."/>
            <person name="Childs K.L."/>
            <person name="Yandell M."/>
            <person name="Gundlach H."/>
            <person name="Mayer K.F."/>
            <person name="Schwartz D.C."/>
            <person name="Town C.D."/>
        </authorList>
    </citation>
    <scope>GENOME REANNOTATION</scope>
    <source>
        <strain evidence="3 4">cv. Jemalong A17</strain>
    </source>
</reference>
<name>G7LCV4_MEDTR</name>
<dbReference type="PaxDb" id="3880-AET02979"/>
<evidence type="ECO:0000313" key="3">
    <source>
        <dbReference type="EnsemblPlants" id="AET02979"/>
    </source>
</evidence>
<organism evidence="2 4">
    <name type="scientific">Medicago truncatula</name>
    <name type="common">Barrel medic</name>
    <name type="synonym">Medicago tribuloides</name>
    <dbReference type="NCBI Taxonomy" id="3880"/>
    <lineage>
        <taxon>Eukaryota</taxon>
        <taxon>Viridiplantae</taxon>
        <taxon>Streptophyta</taxon>
        <taxon>Embryophyta</taxon>
        <taxon>Tracheophyta</taxon>
        <taxon>Spermatophyta</taxon>
        <taxon>Magnoliopsida</taxon>
        <taxon>eudicotyledons</taxon>
        <taxon>Gunneridae</taxon>
        <taxon>Pentapetalae</taxon>
        <taxon>rosids</taxon>
        <taxon>fabids</taxon>
        <taxon>Fabales</taxon>
        <taxon>Fabaceae</taxon>
        <taxon>Papilionoideae</taxon>
        <taxon>50 kb inversion clade</taxon>
        <taxon>NPAAA clade</taxon>
        <taxon>Hologalegina</taxon>
        <taxon>IRL clade</taxon>
        <taxon>Trifolieae</taxon>
        <taxon>Medicago</taxon>
    </lineage>
</organism>